<dbReference type="PANTHER" id="PTHR21137">
    <property type="entry name" value="ODORANT RECEPTOR"/>
    <property type="match status" value="1"/>
</dbReference>
<reference evidence="11" key="1">
    <citation type="journal article" date="2015" name="PLoS ONE">
        <title>Identification and Comparative Expression Profiles of Chemoreception Genes Revealed from Major Chemoreception Organs of the Rice Leaf Folder, Cnaphalocrocis medinalis (Lepidoptera: Pyralidae).</title>
        <authorList>
            <person name="Zeng F.F."/>
            <person name="Zhao Z.F."/>
            <person name="Yan M.J."/>
            <person name="Zhou W."/>
            <person name="Zhang Z."/>
            <person name="Zhang A."/>
            <person name="Lu Z.X."/>
            <person name="Wang M.Q."/>
        </authorList>
    </citation>
    <scope>NUCLEOTIDE SEQUENCE</scope>
</reference>
<evidence type="ECO:0000256" key="2">
    <source>
        <dbReference type="ARBA" id="ARBA00022475"/>
    </source>
</evidence>
<evidence type="ECO:0000256" key="9">
    <source>
        <dbReference type="ARBA" id="ARBA00023224"/>
    </source>
</evidence>
<feature type="non-terminal residue" evidence="11">
    <location>
        <position position="1"/>
    </location>
</feature>
<keyword evidence="2" id="KW-1003">Cell membrane</keyword>
<keyword evidence="9" id="KW-0807">Transducer</keyword>
<evidence type="ECO:0000256" key="3">
    <source>
        <dbReference type="ARBA" id="ARBA00022606"/>
    </source>
</evidence>
<dbReference type="GO" id="GO:0004984">
    <property type="term" value="F:olfactory receptor activity"/>
    <property type="evidence" value="ECO:0007669"/>
    <property type="project" value="InterPro"/>
</dbReference>
<keyword evidence="7 10" id="KW-0472">Membrane</keyword>
<comment type="subcellular location">
    <subcellularLocation>
        <location evidence="1">Cell membrane</location>
        <topology evidence="1">Multi-pass membrane protein</topology>
    </subcellularLocation>
</comment>
<feature type="transmembrane region" description="Helical" evidence="10">
    <location>
        <begin position="107"/>
        <end position="131"/>
    </location>
</feature>
<evidence type="ECO:0000256" key="7">
    <source>
        <dbReference type="ARBA" id="ARBA00023136"/>
    </source>
</evidence>
<evidence type="ECO:0000256" key="10">
    <source>
        <dbReference type="SAM" id="Phobius"/>
    </source>
</evidence>
<dbReference type="InterPro" id="IPR004117">
    <property type="entry name" value="7tm6_olfct_rcpt"/>
</dbReference>
<keyword evidence="4 10" id="KW-0812">Transmembrane</keyword>
<dbReference type="PANTHER" id="PTHR21137:SF35">
    <property type="entry name" value="ODORANT RECEPTOR 19A-RELATED"/>
    <property type="match status" value="1"/>
</dbReference>
<dbReference type="GO" id="GO:0005549">
    <property type="term" value="F:odorant binding"/>
    <property type="evidence" value="ECO:0007669"/>
    <property type="project" value="InterPro"/>
</dbReference>
<evidence type="ECO:0000256" key="8">
    <source>
        <dbReference type="ARBA" id="ARBA00023170"/>
    </source>
</evidence>
<dbReference type="GO" id="GO:0005886">
    <property type="term" value="C:plasma membrane"/>
    <property type="evidence" value="ECO:0007669"/>
    <property type="project" value="UniProtKB-SubCell"/>
</dbReference>
<evidence type="ECO:0000256" key="4">
    <source>
        <dbReference type="ARBA" id="ARBA00022692"/>
    </source>
</evidence>
<reference evidence="11" key="2">
    <citation type="submission" date="2015-03" db="EMBL/GenBank/DDBJ databases">
        <authorList>
            <person name="Murphy D."/>
        </authorList>
    </citation>
    <scope>NUCLEOTIDE SEQUENCE</scope>
</reference>
<evidence type="ECO:0000256" key="5">
    <source>
        <dbReference type="ARBA" id="ARBA00022725"/>
    </source>
</evidence>
<keyword evidence="6 10" id="KW-1133">Transmembrane helix</keyword>
<evidence type="ECO:0000256" key="6">
    <source>
        <dbReference type="ARBA" id="ARBA00022989"/>
    </source>
</evidence>
<dbReference type="AlphaFoldDB" id="A0A0U3BYP7"/>
<dbReference type="Pfam" id="PF02949">
    <property type="entry name" value="7tm_6"/>
    <property type="match status" value="1"/>
</dbReference>
<sequence>RYGDVMTNFLTNFHLIHFKHKSEYSKKIYEEVNKISLYFTRIMFGMTWTGVMSFNLTPLFLNYRSGLYHELIRGQATNLTMQFAVRYSFPGFEQEDHFLLSSLLNLLFSYMCGFTVCTVDLLLFIIVFQIIGHIRTLRHNLEVFPKPREMRDSLLKGIASDRVKFVRNFDDRENARIKTLLDDCVRHHLMIVSFTDEISSFFGPILGFNYLYHLVTCSLLLVECMEGKGAYMRYGPLTLSTLAQLTQMSVIFEIVGSESDKLKDAVYFVPWESMSVRNQKQVCFFLSRVQ</sequence>
<proteinExistence type="evidence at transcript level"/>
<accession>A0A0U3BYP7</accession>
<protein>
    <submittedName>
        <fullName evidence="11">Pheromone receptor 3</fullName>
    </submittedName>
</protein>
<feature type="non-terminal residue" evidence="11">
    <location>
        <position position="290"/>
    </location>
</feature>
<gene>
    <name evidence="11" type="primary">PR3</name>
</gene>
<organism evidence="11">
    <name type="scientific">Cnaphalocrocis medinalis</name>
    <name type="common">Rice leaffolder moth</name>
    <dbReference type="NCBI Taxonomy" id="437488"/>
    <lineage>
        <taxon>Eukaryota</taxon>
        <taxon>Metazoa</taxon>
        <taxon>Ecdysozoa</taxon>
        <taxon>Arthropoda</taxon>
        <taxon>Hexapoda</taxon>
        <taxon>Insecta</taxon>
        <taxon>Pterygota</taxon>
        <taxon>Neoptera</taxon>
        <taxon>Endopterygota</taxon>
        <taxon>Lepidoptera</taxon>
        <taxon>Glossata</taxon>
        <taxon>Ditrysia</taxon>
        <taxon>Pyraloidea</taxon>
        <taxon>Crambidae</taxon>
        <taxon>Pyraustinae</taxon>
        <taxon>Cnaphalocrocis</taxon>
    </lineage>
</organism>
<keyword evidence="8 11" id="KW-0675">Receptor</keyword>
<dbReference type="GO" id="GO:0007165">
    <property type="term" value="P:signal transduction"/>
    <property type="evidence" value="ECO:0007669"/>
    <property type="project" value="UniProtKB-KW"/>
</dbReference>
<keyword evidence="3" id="KW-0716">Sensory transduction</keyword>
<keyword evidence="5" id="KW-0552">Olfaction</keyword>
<name>A0A0U3BYP7_CNAME</name>
<evidence type="ECO:0000313" key="11">
    <source>
        <dbReference type="EMBL" id="ALT31683.1"/>
    </source>
</evidence>
<evidence type="ECO:0000256" key="1">
    <source>
        <dbReference type="ARBA" id="ARBA00004651"/>
    </source>
</evidence>
<feature type="transmembrane region" description="Helical" evidence="10">
    <location>
        <begin position="42"/>
        <end position="61"/>
    </location>
</feature>
<dbReference type="EMBL" id="KP975164">
    <property type="protein sequence ID" value="ALT31683.1"/>
    <property type="molecule type" value="mRNA"/>
</dbReference>